<name>A0A511JPH6_9CELL</name>
<keyword evidence="3" id="KW-1185">Reference proteome</keyword>
<sequence length="69" mass="7733">MPEENPVYPNQTYELTRQANAERLAQSHQARVREAARHARQPTANAGRPPDPRRVPTRPANPVGVLVAR</sequence>
<evidence type="ECO:0000256" key="1">
    <source>
        <dbReference type="SAM" id="MobiDB-lite"/>
    </source>
</evidence>
<dbReference type="EMBL" id="BJWH01000024">
    <property type="protein sequence ID" value="GEL99931.1"/>
    <property type="molecule type" value="Genomic_DNA"/>
</dbReference>
<feature type="region of interest" description="Disordered" evidence="1">
    <location>
        <begin position="22"/>
        <end position="69"/>
    </location>
</feature>
<reference evidence="2 3" key="1">
    <citation type="submission" date="2019-07" db="EMBL/GenBank/DDBJ databases">
        <title>Whole genome shotgun sequence of Cellulomonas terrae NBRC 100819.</title>
        <authorList>
            <person name="Hosoyama A."/>
            <person name="Uohara A."/>
            <person name="Ohji S."/>
            <person name="Ichikawa N."/>
        </authorList>
    </citation>
    <scope>NUCLEOTIDE SEQUENCE [LARGE SCALE GENOMIC DNA]</scope>
    <source>
        <strain evidence="2 3">NBRC 100819</strain>
    </source>
</reference>
<gene>
    <name evidence="2" type="ORF">CTE05_34780</name>
</gene>
<dbReference type="AlphaFoldDB" id="A0A511JPH6"/>
<dbReference type="Proteomes" id="UP000321049">
    <property type="component" value="Unassembled WGS sequence"/>
</dbReference>
<protein>
    <submittedName>
        <fullName evidence="2">Uncharacterized protein</fullName>
    </submittedName>
</protein>
<evidence type="ECO:0000313" key="2">
    <source>
        <dbReference type="EMBL" id="GEL99931.1"/>
    </source>
</evidence>
<evidence type="ECO:0000313" key="3">
    <source>
        <dbReference type="Proteomes" id="UP000321049"/>
    </source>
</evidence>
<organism evidence="2 3">
    <name type="scientific">Cellulomonas terrae</name>
    <dbReference type="NCBI Taxonomy" id="311234"/>
    <lineage>
        <taxon>Bacteria</taxon>
        <taxon>Bacillati</taxon>
        <taxon>Actinomycetota</taxon>
        <taxon>Actinomycetes</taxon>
        <taxon>Micrococcales</taxon>
        <taxon>Cellulomonadaceae</taxon>
        <taxon>Cellulomonas</taxon>
    </lineage>
</organism>
<comment type="caution">
    <text evidence="2">The sequence shown here is derived from an EMBL/GenBank/DDBJ whole genome shotgun (WGS) entry which is preliminary data.</text>
</comment>
<accession>A0A511JPH6</accession>
<proteinExistence type="predicted"/>